<evidence type="ECO:0000313" key="2">
    <source>
        <dbReference type="EMBL" id="CAL5221947.1"/>
    </source>
</evidence>
<dbReference type="EMBL" id="CAXHTA020000006">
    <property type="protein sequence ID" value="CAL5221947.1"/>
    <property type="molecule type" value="Genomic_DNA"/>
</dbReference>
<dbReference type="Proteomes" id="UP001497392">
    <property type="component" value="Unassembled WGS sequence"/>
</dbReference>
<proteinExistence type="predicted"/>
<organism evidence="2 3">
    <name type="scientific">Coccomyxa viridis</name>
    <dbReference type="NCBI Taxonomy" id="1274662"/>
    <lineage>
        <taxon>Eukaryota</taxon>
        <taxon>Viridiplantae</taxon>
        <taxon>Chlorophyta</taxon>
        <taxon>core chlorophytes</taxon>
        <taxon>Trebouxiophyceae</taxon>
        <taxon>Trebouxiophyceae incertae sedis</taxon>
        <taxon>Coccomyxaceae</taxon>
        <taxon>Coccomyxa</taxon>
    </lineage>
</organism>
<dbReference type="PANTHER" id="PTHR35393:SF1">
    <property type="entry name" value="SNOAL-LIKE DOMAIN-CONTAINING PROTEIN"/>
    <property type="match status" value="1"/>
</dbReference>
<dbReference type="SUPFAM" id="SSF54427">
    <property type="entry name" value="NTF2-like"/>
    <property type="match status" value="1"/>
</dbReference>
<reference evidence="2 3" key="1">
    <citation type="submission" date="2024-06" db="EMBL/GenBank/DDBJ databases">
        <authorList>
            <person name="Kraege A."/>
            <person name="Thomma B."/>
        </authorList>
    </citation>
    <scope>NUCLEOTIDE SEQUENCE [LARGE SCALE GENOMIC DNA]</scope>
</reference>
<gene>
    <name evidence="2" type="primary">g4224</name>
    <name evidence="2" type="ORF">VP750_LOCUS3606</name>
</gene>
<protein>
    <submittedName>
        <fullName evidence="2">G4224 protein</fullName>
    </submittedName>
</protein>
<sequence length="393" mass="45010">MQNLETDLTFAIEKVLCGTWRERKQMIDKVFTKDAKFWHLFHNAHGRDNIHGIYQFWAFTNYPPLKIKFLRVAGDKEANIAIVDLLEYCNVWPMPPWTFFGGPVMRLHVIFGFEDTPEGKKINYQEDHSMWTESLLFHTLPRPVGDFLENHWLPLMGKAVAGLGHALYQCQVGDEKEINFQQVDGGQNGTKGGSGLLDVRRDLPKAVRRIFSGTPAQRKAAIHELYSEDAVVWNATYIVRGRQAIFGAFQLWCALNHIKVKINRIVPAGDLVLVDAVQEARPRFLPDFVAPWVVWNHIVLRLGDSPDGRGKVIVRHENHPMGTEATLIYNLWIFSWLINLIRRLMGIVFGFGGRVLYMALETYHGQKVIDKDLWDAPVEFMPPDRSVPTPGNE</sequence>
<dbReference type="Gene3D" id="3.10.450.50">
    <property type="match status" value="1"/>
</dbReference>
<dbReference type="InterPro" id="IPR032710">
    <property type="entry name" value="NTF2-like_dom_sf"/>
</dbReference>
<feature type="domain" description="SigF-like NTF2-like" evidence="1">
    <location>
        <begin position="21"/>
        <end position="129"/>
    </location>
</feature>
<comment type="caution">
    <text evidence="2">The sequence shown here is derived from an EMBL/GenBank/DDBJ whole genome shotgun (WGS) entry which is preliminary data.</text>
</comment>
<accession>A0ABP1FV34</accession>
<dbReference type="Pfam" id="PF24840">
    <property type="entry name" value="NTF2_SigF"/>
    <property type="match status" value="2"/>
</dbReference>
<dbReference type="InterPro" id="IPR057514">
    <property type="entry name" value="NTF2_SigF"/>
</dbReference>
<evidence type="ECO:0000313" key="3">
    <source>
        <dbReference type="Proteomes" id="UP001497392"/>
    </source>
</evidence>
<evidence type="ECO:0000259" key="1">
    <source>
        <dbReference type="Pfam" id="PF24840"/>
    </source>
</evidence>
<keyword evidence="3" id="KW-1185">Reference proteome</keyword>
<feature type="domain" description="SigF-like NTF2-like" evidence="1">
    <location>
        <begin position="201"/>
        <end position="358"/>
    </location>
</feature>
<dbReference type="PANTHER" id="PTHR35393">
    <property type="entry name" value="CHROMOSOME 1, WHOLE GENOME SHOTGUN SEQUENCE"/>
    <property type="match status" value="1"/>
</dbReference>
<name>A0ABP1FV34_9CHLO</name>